<proteinExistence type="predicted"/>
<name>A0AAV8YEJ8_9CUCU</name>
<evidence type="ECO:0000256" key="1">
    <source>
        <dbReference type="SAM" id="MobiDB-lite"/>
    </source>
</evidence>
<reference evidence="2" key="1">
    <citation type="journal article" date="2023" name="Insect Mol. Biol.">
        <title>Genome sequencing provides insights into the evolution of gene families encoding plant cell wall-degrading enzymes in longhorned beetles.</title>
        <authorList>
            <person name="Shin N.R."/>
            <person name="Okamura Y."/>
            <person name="Kirsch R."/>
            <person name="Pauchet Y."/>
        </authorList>
    </citation>
    <scope>NUCLEOTIDE SEQUENCE</scope>
    <source>
        <strain evidence="2">AMC_N1</strain>
    </source>
</reference>
<evidence type="ECO:0000313" key="3">
    <source>
        <dbReference type="Proteomes" id="UP001162162"/>
    </source>
</evidence>
<feature type="region of interest" description="Disordered" evidence="1">
    <location>
        <begin position="16"/>
        <end position="63"/>
    </location>
</feature>
<comment type="caution">
    <text evidence="2">The sequence shown here is derived from an EMBL/GenBank/DDBJ whole genome shotgun (WGS) entry which is preliminary data.</text>
</comment>
<protein>
    <submittedName>
        <fullName evidence="2">Uncharacterized protein</fullName>
    </submittedName>
</protein>
<evidence type="ECO:0000313" key="2">
    <source>
        <dbReference type="EMBL" id="KAJ8949014.1"/>
    </source>
</evidence>
<dbReference type="AlphaFoldDB" id="A0AAV8YEJ8"/>
<dbReference type="EMBL" id="JAPWTK010000125">
    <property type="protein sequence ID" value="KAJ8949014.1"/>
    <property type="molecule type" value="Genomic_DNA"/>
</dbReference>
<accession>A0AAV8YEJ8</accession>
<sequence>MVTTVPLLQKSTQNQIHDFPSQYYPDMSDDSSTYPEERKLSSLQISAYTRTQRRRPRPATAIL</sequence>
<organism evidence="2 3">
    <name type="scientific">Aromia moschata</name>
    <dbReference type="NCBI Taxonomy" id="1265417"/>
    <lineage>
        <taxon>Eukaryota</taxon>
        <taxon>Metazoa</taxon>
        <taxon>Ecdysozoa</taxon>
        <taxon>Arthropoda</taxon>
        <taxon>Hexapoda</taxon>
        <taxon>Insecta</taxon>
        <taxon>Pterygota</taxon>
        <taxon>Neoptera</taxon>
        <taxon>Endopterygota</taxon>
        <taxon>Coleoptera</taxon>
        <taxon>Polyphaga</taxon>
        <taxon>Cucujiformia</taxon>
        <taxon>Chrysomeloidea</taxon>
        <taxon>Cerambycidae</taxon>
        <taxon>Cerambycinae</taxon>
        <taxon>Callichromatini</taxon>
        <taxon>Aromia</taxon>
    </lineage>
</organism>
<keyword evidence="3" id="KW-1185">Reference proteome</keyword>
<gene>
    <name evidence="2" type="ORF">NQ318_005188</name>
</gene>
<dbReference type="Proteomes" id="UP001162162">
    <property type="component" value="Unassembled WGS sequence"/>
</dbReference>